<feature type="coiled-coil region" evidence="1">
    <location>
        <begin position="18"/>
        <end position="52"/>
    </location>
</feature>
<gene>
    <name evidence="2" type="ORF">GTHE00462_LOCUS31476</name>
    <name evidence="3" type="ORF">GTHE00462_LOCUS31477</name>
</gene>
<proteinExistence type="predicted"/>
<dbReference type="EMBL" id="HBKN01040244">
    <property type="protein sequence ID" value="CAE2328146.1"/>
    <property type="molecule type" value="Transcribed_RNA"/>
</dbReference>
<reference evidence="2" key="1">
    <citation type="submission" date="2021-01" db="EMBL/GenBank/DDBJ databases">
        <authorList>
            <person name="Corre E."/>
            <person name="Pelletier E."/>
            <person name="Niang G."/>
            <person name="Scheremetjew M."/>
            <person name="Finn R."/>
            <person name="Kale V."/>
            <person name="Holt S."/>
            <person name="Cochrane G."/>
            <person name="Meng A."/>
            <person name="Brown T."/>
            <person name="Cohen L."/>
        </authorList>
    </citation>
    <scope>NUCLEOTIDE SEQUENCE</scope>
    <source>
        <strain evidence="2">CCMP 2712</strain>
    </source>
</reference>
<evidence type="ECO:0000256" key="1">
    <source>
        <dbReference type="SAM" id="Coils"/>
    </source>
</evidence>
<organism evidence="2">
    <name type="scientific">Guillardia theta</name>
    <name type="common">Cryptophyte</name>
    <name type="synonym">Cryptomonas phi</name>
    <dbReference type="NCBI Taxonomy" id="55529"/>
    <lineage>
        <taxon>Eukaryota</taxon>
        <taxon>Cryptophyceae</taxon>
        <taxon>Pyrenomonadales</taxon>
        <taxon>Geminigeraceae</taxon>
        <taxon>Guillardia</taxon>
    </lineage>
</organism>
<dbReference type="AlphaFoldDB" id="A0A6U6CE95"/>
<keyword evidence="1" id="KW-0175">Coiled coil</keyword>
<protein>
    <submittedName>
        <fullName evidence="2">Uncharacterized protein</fullName>
    </submittedName>
</protein>
<accession>A0A6U6CE95</accession>
<dbReference type="EMBL" id="HBKN01040243">
    <property type="protein sequence ID" value="CAE2328144.1"/>
    <property type="molecule type" value="Transcribed_RNA"/>
</dbReference>
<sequence length="855" mass="97150">MNDTDDLELENGKLRLRCRHLQETLNHANTAITDMREEIEGLKLKVLSLEAACSEKEQIKSHSKTSLGVDPELDETVSDIFSDETAESKIIMDMFRAHRYYLLVNTGLSLKSADLNPATIRLEDENGQFSSQTAEKFAVLSKLLISKHFCDLLLHAYGELKTFVNPERLPATIQGRLEMTDTSFMSSSQRTEFFDAEDFSSQSQKAMNEIESKSVNTSEASCMESSETVEHKTVFFDWLKNWIFHFINLIEQRHVKFMEFSIVSLKASFFNLRSIQRSILEKLNNHIVAIIGEGERYPIVQSIQQMAMLYETSPDEEFELLFLHIDDNHLENIRSMMPVSELGNILMDSTRLMESSDFVKLIHEFKTTMHSLKKALLQSKEQSIDDSESYIRCSLALLDIFLCLNDIFAGKSEEVSSKMQSIISNVTGMQEFEKCKDMNQVWKSQILQNTFLNRTGEDLCLRFERLTSLLVILCNNLKSKLEDPRIEIWMSSLINITRYSLDLLVQLRSDDFEMMKFILTIVDVVDSKHCEIELVSDAGSHTEFFSEESETPKTRSVNLEDEKDLEKFEISTLPSFASTASFQIDLPAVLHQVEIMQAALEKSSCEIEALRAQMKNILHGRETREDTKALDESSLGMYQALENRIAAKEALGNSQITSAQTNSAQRADSSRKSGNAILYSLWIDAGWMIAMFDKGYSLKSLIAGIAIDLKRAISLTVDVKVIYHEFAKVVKESSSFTSDGALYILFVVHSDELELEDFEIVMRDLNLRHSIGHMDSWISNTSVKDIKFEGPISKHVVMLLDTIINSGGKREATMEGGAVEFEKRSRRDVNETLELSTPASMISFSAPSDEREILP</sequence>
<evidence type="ECO:0000313" key="3">
    <source>
        <dbReference type="EMBL" id="CAE2328146.1"/>
    </source>
</evidence>
<evidence type="ECO:0000313" key="2">
    <source>
        <dbReference type="EMBL" id="CAE2328144.1"/>
    </source>
</evidence>
<name>A0A6U6CE95_GUITH</name>